<evidence type="ECO:0000256" key="1">
    <source>
        <dbReference type="SAM" id="MobiDB-lite"/>
    </source>
</evidence>
<dbReference type="Pfam" id="PF18625">
    <property type="entry name" value="EspB_PE"/>
    <property type="match status" value="1"/>
</dbReference>
<proteinExistence type="predicted"/>
<feature type="compositionally biased region" description="Polar residues" evidence="1">
    <location>
        <begin position="37"/>
        <end position="46"/>
    </location>
</feature>
<dbReference type="Proteomes" id="UP000188532">
    <property type="component" value="Unassembled WGS sequence"/>
</dbReference>
<organism evidence="3 4">
    <name type="scientific">Mycobacterium kansasii</name>
    <dbReference type="NCBI Taxonomy" id="1768"/>
    <lineage>
        <taxon>Bacteria</taxon>
        <taxon>Bacillati</taxon>
        <taxon>Actinomycetota</taxon>
        <taxon>Actinomycetes</taxon>
        <taxon>Mycobacteriales</taxon>
        <taxon>Mycobacteriaceae</taxon>
        <taxon>Mycobacterium</taxon>
    </lineage>
</organism>
<evidence type="ECO:0000313" key="4">
    <source>
        <dbReference type="Proteomes" id="UP000188532"/>
    </source>
</evidence>
<dbReference type="RefSeq" id="WP_036395388.1">
    <property type="nucleotide sequence ID" value="NZ_BLYZ01000001.1"/>
</dbReference>
<feature type="domain" description="ESX-1 secretion-associated protein EspB PE" evidence="2">
    <location>
        <begin position="5"/>
        <end position="75"/>
    </location>
</feature>
<dbReference type="EMBL" id="MVBN01000003">
    <property type="protein sequence ID" value="OOK77634.1"/>
    <property type="molecule type" value="Genomic_DNA"/>
</dbReference>
<evidence type="ECO:0000259" key="2">
    <source>
        <dbReference type="Pfam" id="PF18625"/>
    </source>
</evidence>
<dbReference type="GeneID" id="29701096"/>
<accession>A0A1V3XEI7</accession>
<reference evidence="3 4" key="1">
    <citation type="submission" date="2017-02" db="EMBL/GenBank/DDBJ databases">
        <title>Complete genome sequences of Mycobacterium kansasii strains isolated from rhesus macaques.</title>
        <authorList>
            <person name="Panda A."/>
            <person name="Nagaraj S."/>
            <person name="Zhao X."/>
            <person name="Tettelin H."/>
            <person name="Detolla L.J."/>
        </authorList>
    </citation>
    <scope>NUCLEOTIDE SEQUENCE [LARGE SCALE GENOMIC DNA]</scope>
    <source>
        <strain evidence="3 4">11-3469</strain>
    </source>
</reference>
<name>A0A1V3XEI7_MYCKA</name>
<dbReference type="AlphaFoldDB" id="A0A1V3XEI7"/>
<gene>
    <name evidence="3" type="ORF">BZL29_3210</name>
</gene>
<sequence length="276" mass="29427">MDQSEISARADEVESPMADPTDNAAEGACASKATRRTMLSTENMRTSRMAGAKERQHLAQPMRDVATAHEGVDRDSLSSLADLFPGGLPTVPTADELTALLDFFRCLDRCARLNYEFFTVLAVAASCLALEQYGGTTGQKVSLAIAVVVCPIALRVAIDKFVSLGRTTSQNASNVRVQTKRSTSMVTALPTPYDAISSQVCNCSAEFSAGISEFSHYNWCNHQEEGSVMSQPTLTVNQSDILARADEAEALIADLPSSGVVGACAPNTSPNIALQR</sequence>
<dbReference type="InterPro" id="IPR041275">
    <property type="entry name" value="EspB_PE"/>
</dbReference>
<protein>
    <submittedName>
        <fullName evidence="3">Conserved alanine and glycine rich domain protein</fullName>
    </submittedName>
</protein>
<feature type="region of interest" description="Disordered" evidence="1">
    <location>
        <begin position="1"/>
        <end position="62"/>
    </location>
</feature>
<comment type="caution">
    <text evidence="3">The sequence shown here is derived from an EMBL/GenBank/DDBJ whole genome shotgun (WGS) entry which is preliminary data.</text>
</comment>
<evidence type="ECO:0000313" key="3">
    <source>
        <dbReference type="EMBL" id="OOK77634.1"/>
    </source>
</evidence>